<dbReference type="InterPro" id="IPR023753">
    <property type="entry name" value="FAD/NAD-binding_dom"/>
</dbReference>
<evidence type="ECO:0000313" key="7">
    <source>
        <dbReference type="Proteomes" id="UP000523795"/>
    </source>
</evidence>
<dbReference type="InterPro" id="IPR036188">
    <property type="entry name" value="FAD/NAD-bd_sf"/>
</dbReference>
<dbReference type="SUPFAM" id="SSF54862">
    <property type="entry name" value="4Fe-4S ferredoxins"/>
    <property type="match status" value="1"/>
</dbReference>
<evidence type="ECO:0000256" key="1">
    <source>
        <dbReference type="ARBA" id="ARBA00001974"/>
    </source>
</evidence>
<protein>
    <submittedName>
        <fullName evidence="6">FAD-dependent oxidoreductase</fullName>
    </submittedName>
</protein>
<name>A0ABX1JPH4_9MICC</name>
<dbReference type="Pfam" id="PF13370">
    <property type="entry name" value="Fer4_13"/>
    <property type="match status" value="1"/>
</dbReference>
<keyword evidence="2" id="KW-0285">Flavoprotein</keyword>
<feature type="domain" description="FAD/NAD(P)-binding" evidence="5">
    <location>
        <begin position="87"/>
        <end position="270"/>
    </location>
</feature>
<feature type="non-terminal residue" evidence="6">
    <location>
        <position position="272"/>
    </location>
</feature>
<dbReference type="Gene3D" id="3.50.50.60">
    <property type="entry name" value="FAD/NAD(P)-binding domain"/>
    <property type="match status" value="2"/>
</dbReference>
<evidence type="ECO:0000256" key="4">
    <source>
        <dbReference type="ARBA" id="ARBA00023002"/>
    </source>
</evidence>
<evidence type="ECO:0000256" key="3">
    <source>
        <dbReference type="ARBA" id="ARBA00022827"/>
    </source>
</evidence>
<keyword evidence="7" id="KW-1185">Reference proteome</keyword>
<comment type="cofactor">
    <cofactor evidence="1">
        <name>FAD</name>
        <dbReference type="ChEBI" id="CHEBI:57692"/>
    </cofactor>
</comment>
<accession>A0ABX1JPH4</accession>
<keyword evidence="3" id="KW-0274">FAD</keyword>
<sequence length="272" mass="28739">MRLVVDLTKCQGYGQCAFLAPEVFTMHGDEAQEYHPDPDDSQRRRNLRAAASCPVQAIRLDGEEVPRQVPAAAPAHEDGGAFLRTGRIVIVGASLAGLRAAEQLREDGFTGSLTVIGDEPHEPYDRVPLSKQVQAGWVQPDRTALPRRRGTDAQWRLGAAATGLDVPGRQVHLAGGTRIGFDKLLIATGLRARPWPNPAEAALAGVVTLRTRQDAAHLRQLLAAGPARVLVIGAGFIGSEIASVCRGLGLQVTVAEAGPAPLRAALGETIGA</sequence>
<dbReference type="EMBL" id="JAAZSR010000154">
    <property type="protein sequence ID" value="NKX50986.1"/>
    <property type="molecule type" value="Genomic_DNA"/>
</dbReference>
<organism evidence="6 7">
    <name type="scientific">Arthrobacter deserti</name>
    <dbReference type="NCBI Taxonomy" id="1742687"/>
    <lineage>
        <taxon>Bacteria</taxon>
        <taxon>Bacillati</taxon>
        <taxon>Actinomycetota</taxon>
        <taxon>Actinomycetes</taxon>
        <taxon>Micrococcales</taxon>
        <taxon>Micrococcaceae</taxon>
        <taxon>Arthrobacter</taxon>
    </lineage>
</organism>
<dbReference type="InterPro" id="IPR050446">
    <property type="entry name" value="FAD-oxidoreductase/Apoptosis"/>
</dbReference>
<gene>
    <name evidence="6" type="ORF">HER39_10520</name>
</gene>
<dbReference type="PRINTS" id="PR00368">
    <property type="entry name" value="FADPNR"/>
</dbReference>
<dbReference type="PANTHER" id="PTHR43557">
    <property type="entry name" value="APOPTOSIS-INDUCING FACTOR 1"/>
    <property type="match status" value="1"/>
</dbReference>
<dbReference type="SUPFAM" id="SSF51905">
    <property type="entry name" value="FAD/NAD(P)-binding domain"/>
    <property type="match status" value="1"/>
</dbReference>
<comment type="caution">
    <text evidence="6">The sequence shown here is derived from an EMBL/GenBank/DDBJ whole genome shotgun (WGS) entry which is preliminary data.</text>
</comment>
<dbReference type="PANTHER" id="PTHR43557:SF2">
    <property type="entry name" value="RIESKE DOMAIN-CONTAINING PROTEIN-RELATED"/>
    <property type="match status" value="1"/>
</dbReference>
<reference evidence="6 7" key="1">
    <citation type="submission" date="2020-04" db="EMBL/GenBank/DDBJ databases">
        <authorList>
            <person name="Liu S."/>
        </authorList>
    </citation>
    <scope>NUCLEOTIDE SEQUENCE [LARGE SCALE GENOMIC DNA]</scope>
    <source>
        <strain evidence="6 7">CGMCC 1.15091</strain>
    </source>
</reference>
<proteinExistence type="predicted"/>
<evidence type="ECO:0000259" key="5">
    <source>
        <dbReference type="Pfam" id="PF07992"/>
    </source>
</evidence>
<dbReference type="Pfam" id="PF07992">
    <property type="entry name" value="Pyr_redox_2"/>
    <property type="match status" value="1"/>
</dbReference>
<evidence type="ECO:0000256" key="2">
    <source>
        <dbReference type="ARBA" id="ARBA00022630"/>
    </source>
</evidence>
<keyword evidence="4" id="KW-0560">Oxidoreductase</keyword>
<dbReference type="Proteomes" id="UP000523795">
    <property type="component" value="Unassembled WGS sequence"/>
</dbReference>
<evidence type="ECO:0000313" key="6">
    <source>
        <dbReference type="EMBL" id="NKX50986.1"/>
    </source>
</evidence>
<dbReference type="Gene3D" id="3.30.70.20">
    <property type="match status" value="1"/>
</dbReference>
<dbReference type="PRINTS" id="PR00411">
    <property type="entry name" value="PNDRDTASEI"/>
</dbReference>